<dbReference type="Pfam" id="PF23344">
    <property type="entry name" value="ZP-N"/>
    <property type="match status" value="1"/>
</dbReference>
<dbReference type="GeneID" id="111145347"/>
<dbReference type="InterPro" id="IPR055355">
    <property type="entry name" value="ZP-C"/>
</dbReference>
<keyword evidence="5" id="KW-0165">Cleavage on pair of basic residues</keyword>
<dbReference type="GO" id="GO:0060468">
    <property type="term" value="P:prevention of polyspermy"/>
    <property type="evidence" value="ECO:0007669"/>
    <property type="project" value="TreeGrafter"/>
</dbReference>
<evidence type="ECO:0000256" key="15">
    <source>
        <dbReference type="ARBA" id="ARBA00040238"/>
    </source>
</evidence>
<dbReference type="InterPro" id="IPR051148">
    <property type="entry name" value="Zona_Pellucida_Domain_gp"/>
</dbReference>
<dbReference type="InterPro" id="IPR055356">
    <property type="entry name" value="ZP-N"/>
</dbReference>
<dbReference type="SUPFAM" id="SSF57492">
    <property type="entry name" value="Trefoil"/>
    <property type="match status" value="1"/>
</dbReference>
<dbReference type="CDD" id="cd00111">
    <property type="entry name" value="Trefoil"/>
    <property type="match status" value="1"/>
</dbReference>
<evidence type="ECO:0000256" key="9">
    <source>
        <dbReference type="ARBA" id="ARBA00023136"/>
    </source>
</evidence>
<evidence type="ECO:0000256" key="14">
    <source>
        <dbReference type="ARBA" id="ARBA00037545"/>
    </source>
</evidence>
<comment type="subcellular location">
    <subcellularLocation>
        <location evidence="1">Cell membrane</location>
        <topology evidence="1">Single-pass type I membrane protein</topology>
    </subcellularLocation>
    <subcellularLocation>
        <location evidence="13">Zona pellucida</location>
    </subcellularLocation>
</comment>
<feature type="domain" description="ZP" evidence="21">
    <location>
        <begin position="226"/>
        <end position="499"/>
    </location>
</feature>
<dbReference type="GO" id="GO:0035804">
    <property type="term" value="F:structural constituent of egg coat"/>
    <property type="evidence" value="ECO:0007669"/>
    <property type="project" value="TreeGrafter"/>
</dbReference>
<evidence type="ECO:0000256" key="1">
    <source>
        <dbReference type="ARBA" id="ARBA00004251"/>
    </source>
</evidence>
<evidence type="ECO:0000256" key="8">
    <source>
        <dbReference type="ARBA" id="ARBA00022989"/>
    </source>
</evidence>
<keyword evidence="8 19" id="KW-1133">Transmembrane helix</keyword>
<keyword evidence="7 20" id="KW-0732">Signal</keyword>
<evidence type="ECO:0000256" key="16">
    <source>
        <dbReference type="ARBA" id="ARBA00042273"/>
    </source>
</evidence>
<dbReference type="InterPro" id="IPR054554">
    <property type="entry name" value="ZP1/4_Ig-like"/>
</dbReference>
<proteinExistence type="predicted"/>
<dbReference type="PROSITE" id="PS51448">
    <property type="entry name" value="P_TREFOIL_2"/>
    <property type="match status" value="1"/>
</dbReference>
<evidence type="ECO:0000256" key="19">
    <source>
        <dbReference type="SAM" id="Phobius"/>
    </source>
</evidence>
<dbReference type="OrthoDB" id="8919081at2759"/>
<keyword evidence="9 19" id="KW-0472">Membrane</keyword>
<dbReference type="InterPro" id="IPR000519">
    <property type="entry name" value="P_trefoil_dom"/>
</dbReference>
<evidence type="ECO:0000256" key="18">
    <source>
        <dbReference type="PROSITE-ProRule" id="PRU00779"/>
    </source>
</evidence>
<evidence type="ECO:0000256" key="13">
    <source>
        <dbReference type="ARBA" id="ARBA00024183"/>
    </source>
</evidence>
<dbReference type="InterPro" id="IPR044913">
    <property type="entry name" value="P_trefoil_dom_sf"/>
</dbReference>
<dbReference type="KEGG" id="elk:111145347"/>
<evidence type="ECO:0000313" key="23">
    <source>
        <dbReference type="Proteomes" id="UP000248482"/>
    </source>
</evidence>
<feature type="disulfide bond" evidence="18">
    <location>
        <begin position="193"/>
        <end position="208"/>
    </location>
</feature>
<comment type="caution">
    <text evidence="18">Lacks conserved residue(s) required for the propagation of feature annotation.</text>
</comment>
<dbReference type="PANTHER" id="PTHR23343:SF31">
    <property type="entry name" value="ZONA PELLUCIDA SPERM-BINDING PROTEIN 4"/>
    <property type="match status" value="1"/>
</dbReference>
<dbReference type="InterPro" id="IPR042235">
    <property type="entry name" value="ZP-C_dom"/>
</dbReference>
<dbReference type="GO" id="GO:0032190">
    <property type="term" value="F:acrosin binding"/>
    <property type="evidence" value="ECO:0007669"/>
    <property type="project" value="TreeGrafter"/>
</dbReference>
<evidence type="ECO:0000256" key="11">
    <source>
        <dbReference type="ARBA" id="ARBA00023180"/>
    </source>
</evidence>
<dbReference type="Pfam" id="PF00100">
    <property type="entry name" value="Zona_pellucida"/>
    <property type="match status" value="1"/>
</dbReference>
<evidence type="ECO:0000259" key="21">
    <source>
        <dbReference type="PROSITE" id="PS51034"/>
    </source>
</evidence>
<reference evidence="24" key="1">
    <citation type="submission" date="2025-08" db="UniProtKB">
        <authorList>
            <consortium name="RefSeq"/>
        </authorList>
    </citation>
    <scope>IDENTIFICATION</scope>
    <source>
        <tissue evidence="24">Blood</tissue>
    </source>
</reference>
<dbReference type="Gene3D" id="2.60.40.3210">
    <property type="entry name" value="Zona pellucida, ZP-N domain"/>
    <property type="match status" value="1"/>
</dbReference>
<dbReference type="InterPro" id="IPR048290">
    <property type="entry name" value="ZP_chr"/>
</dbReference>
<evidence type="ECO:0000256" key="4">
    <source>
        <dbReference type="ARBA" id="ARBA00022530"/>
    </source>
</evidence>
<dbReference type="FunFam" id="2.60.40.4100:FF:000004">
    <property type="entry name" value="Zona pellucida sperm-binding protein 2"/>
    <property type="match status" value="1"/>
</dbReference>
<evidence type="ECO:0000256" key="2">
    <source>
        <dbReference type="ARBA" id="ARBA00022475"/>
    </source>
</evidence>
<dbReference type="Pfam" id="PF22821">
    <property type="entry name" value="ZP1_ZP4_Ig-like"/>
    <property type="match status" value="1"/>
</dbReference>
<evidence type="ECO:0000256" key="6">
    <source>
        <dbReference type="ARBA" id="ARBA00022692"/>
    </source>
</evidence>
<dbReference type="RefSeq" id="XP_022355906.1">
    <property type="nucleotide sequence ID" value="XM_022500198.1"/>
</dbReference>
<name>A0A2Y9J5R8_ENHLU</name>
<dbReference type="GO" id="GO:0035805">
    <property type="term" value="C:egg coat"/>
    <property type="evidence" value="ECO:0007669"/>
    <property type="project" value="UniProtKB-SubCell"/>
</dbReference>
<evidence type="ECO:0000256" key="3">
    <source>
        <dbReference type="ARBA" id="ARBA00022525"/>
    </source>
</evidence>
<dbReference type="SMART" id="SM00241">
    <property type="entry name" value="ZP"/>
    <property type="match status" value="1"/>
</dbReference>
<feature type="domain" description="P-type" evidence="22">
    <location>
        <begin position="180"/>
        <end position="221"/>
    </location>
</feature>
<dbReference type="Gene3D" id="2.60.40.4100">
    <property type="entry name" value="Zona pellucida, ZP-C domain"/>
    <property type="match status" value="1"/>
</dbReference>
<dbReference type="STRING" id="391180.A0A2Y9J5R8"/>
<evidence type="ECO:0000256" key="17">
    <source>
        <dbReference type="ARBA" id="ARBA00042573"/>
    </source>
</evidence>
<dbReference type="GO" id="GO:0007339">
    <property type="term" value="P:binding of sperm to zona pellucida"/>
    <property type="evidence" value="ECO:0007669"/>
    <property type="project" value="TreeGrafter"/>
</dbReference>
<dbReference type="Gene3D" id="4.10.110.10">
    <property type="entry name" value="Spasmolytic Protein, domain 1"/>
    <property type="match status" value="1"/>
</dbReference>
<evidence type="ECO:0000256" key="12">
    <source>
        <dbReference type="ARBA" id="ARBA00023279"/>
    </source>
</evidence>
<dbReference type="InterPro" id="IPR001507">
    <property type="entry name" value="ZP_dom"/>
</dbReference>
<dbReference type="AlphaFoldDB" id="A0A2Y9J5R8"/>
<evidence type="ECO:0000256" key="5">
    <source>
        <dbReference type="ARBA" id="ARBA00022685"/>
    </source>
</evidence>
<feature type="transmembrane region" description="Helical" evidence="19">
    <location>
        <begin position="547"/>
        <end position="569"/>
    </location>
</feature>
<protein>
    <recommendedName>
        <fullName evidence="15">Zona pellucida sperm-binding protein 4</fullName>
    </recommendedName>
    <alternativeName>
        <fullName evidence="17">Zona pellucida glycoprotein 4</fullName>
    </alternativeName>
    <alternativeName>
        <fullName evidence="16">Zona pellucida protein B</fullName>
    </alternativeName>
</protein>
<keyword evidence="10 18" id="KW-1015">Disulfide bond</keyword>
<dbReference type="PROSITE" id="PS51034">
    <property type="entry name" value="ZP_2"/>
    <property type="match status" value="1"/>
</dbReference>
<gene>
    <name evidence="24" type="primary">LOC111145347</name>
</gene>
<evidence type="ECO:0000256" key="20">
    <source>
        <dbReference type="SAM" id="SignalP"/>
    </source>
</evidence>
<keyword evidence="11" id="KW-0325">Glycoprotein</keyword>
<dbReference type="Proteomes" id="UP000248482">
    <property type="component" value="Unplaced"/>
</dbReference>
<evidence type="ECO:0000256" key="7">
    <source>
        <dbReference type="ARBA" id="ARBA00022729"/>
    </source>
</evidence>
<feature type="chain" id="PRO_5015958530" description="Zona pellucida sperm-binding protein 4" evidence="20">
    <location>
        <begin position="19"/>
        <end position="573"/>
    </location>
</feature>
<accession>A0A2Y9J5R8</accession>
<keyword evidence="12" id="KW-0278">Fertilization</keyword>
<evidence type="ECO:0000313" key="24">
    <source>
        <dbReference type="RefSeq" id="XP_022355906.1"/>
    </source>
</evidence>
<dbReference type="GO" id="GO:0005886">
    <property type="term" value="C:plasma membrane"/>
    <property type="evidence" value="ECO:0007669"/>
    <property type="project" value="UniProtKB-SubCell"/>
</dbReference>
<dbReference type="PROSITE" id="PS00682">
    <property type="entry name" value="ZP_1"/>
    <property type="match status" value="1"/>
</dbReference>
<dbReference type="PANTHER" id="PTHR23343">
    <property type="entry name" value="ZONA PELLUCIDA SPERM-BINDING PROTEIN"/>
    <property type="match status" value="1"/>
</dbReference>
<dbReference type="PRINTS" id="PR00023">
    <property type="entry name" value="ZPELLUCIDA"/>
</dbReference>
<comment type="function">
    <text evidence="14">Component of the zona pellucida, an extracellular matrix surrounding oocytes which mediates sperm binding, induction of the acrosome reaction and prevents post-fertilization polyspermy. The zona pellucida is composed of 3 to 4 glycoproteins, ZP1, ZP2, ZP3, and ZP4. ZP4 may act as a sperm receptor.</text>
</comment>
<dbReference type="Pfam" id="PF00088">
    <property type="entry name" value="Trefoil"/>
    <property type="match status" value="1"/>
</dbReference>
<organism evidence="23 24">
    <name type="scientific">Enhydra lutris kenyoni</name>
    <name type="common">northern sea otter</name>
    <dbReference type="NCBI Taxonomy" id="391180"/>
    <lineage>
        <taxon>Eukaryota</taxon>
        <taxon>Metazoa</taxon>
        <taxon>Chordata</taxon>
        <taxon>Craniata</taxon>
        <taxon>Vertebrata</taxon>
        <taxon>Euteleostomi</taxon>
        <taxon>Mammalia</taxon>
        <taxon>Eutheria</taxon>
        <taxon>Laurasiatheria</taxon>
        <taxon>Carnivora</taxon>
        <taxon>Caniformia</taxon>
        <taxon>Musteloidea</taxon>
        <taxon>Mustelidae</taxon>
        <taxon>Lutrinae</taxon>
        <taxon>Enhydra</taxon>
    </lineage>
</organism>
<dbReference type="InterPro" id="IPR017977">
    <property type="entry name" value="ZP_dom_CS"/>
</dbReference>
<keyword evidence="6 19" id="KW-0812">Transmembrane</keyword>
<sequence length="573" mass="63288">MWMLQSILLCLPLSLALSGPQKPEAPDYPGELHCGLRSLQFTINLSQGTAAPTLIAWDNHGLPHRLQNDSGCGTWLREGPGSSMVLEASYSGCYVTEWVRTTQSPGMLRTPGVRESAGVTPQDPHYILLLGVEGADVTGHSTVTKTKLLKCPVDPPDPTLLSSLCYSPLQNVALDAPNADLCDSVPVWDRLQCAPSPIRQRDCEKVGCCYNLEANSCYYGNTVTSHCTQDGHFSIAVSRKATSPPLLLNSVRLAFRNDHECTPVMATHTFAIFWFPFNSCGTTRRIIGDWVVYENELVAARDVRTWSHGSITRDSIFRLRVSCSYLISSNASQVNVQIFTLPPPLPETQAGPLTLELKIAKDNRYESYYTASDYPVVKLLRDPIYVEVSIRHRTDPHLGLFLQHCWATPSTNPLHQPQWPMLVKGCPYAGDNYQTQLIPVQKALDPPFPSHYQRFSIFTFSFVDSVTKKALGGPVYLHCSASICQPAGTPSCTITCPVARRRRNSNIHFHNHTASISSKGPMILLQATKDSSEKLHKKPGSPVDSQALWMAGLSGTLITGALLVSYLAIRKWR</sequence>
<dbReference type="SMART" id="SM00018">
    <property type="entry name" value="PD"/>
    <property type="match status" value="1"/>
</dbReference>
<feature type="signal peptide" evidence="20">
    <location>
        <begin position="1"/>
        <end position="18"/>
    </location>
</feature>
<keyword evidence="3" id="KW-0964">Secreted</keyword>
<evidence type="ECO:0000259" key="22">
    <source>
        <dbReference type="PROSITE" id="PS51448"/>
    </source>
</evidence>
<keyword evidence="23" id="KW-1185">Reference proteome</keyword>
<keyword evidence="4" id="KW-0272">Extracellular matrix</keyword>
<evidence type="ECO:0000256" key="10">
    <source>
        <dbReference type="ARBA" id="ARBA00023157"/>
    </source>
</evidence>
<keyword evidence="2" id="KW-1003">Cell membrane</keyword>